<organism evidence="1 2">
    <name type="scientific">Pseudomonas syringae pv. pisi str. 1704B</name>
    <dbReference type="NCBI Taxonomy" id="629263"/>
    <lineage>
        <taxon>Bacteria</taxon>
        <taxon>Pseudomonadati</taxon>
        <taxon>Pseudomonadota</taxon>
        <taxon>Gammaproteobacteria</taxon>
        <taxon>Pseudomonadales</taxon>
        <taxon>Pseudomonadaceae</taxon>
        <taxon>Pseudomonas</taxon>
        <taxon>Pseudomonas syringae</taxon>
    </lineage>
</organism>
<sequence length="44" mass="5077">MPLHSAEQDREVAQYIDALRESERQFRTLADNMSQLAWTASPRG</sequence>
<name>F3GKB2_PSESJ</name>
<dbReference type="Proteomes" id="UP000004986">
    <property type="component" value="Unassembled WGS sequence"/>
</dbReference>
<dbReference type="HOGENOM" id="CLU_3244285_0_0_6"/>
<gene>
    <name evidence="1" type="ORF">PSYPI_36704</name>
</gene>
<evidence type="ECO:0000313" key="2">
    <source>
        <dbReference type="Proteomes" id="UP000004986"/>
    </source>
</evidence>
<dbReference type="EMBL" id="AEAI01002286">
    <property type="protein sequence ID" value="EGH47515.1"/>
    <property type="molecule type" value="Genomic_DNA"/>
</dbReference>
<dbReference type="AlphaFoldDB" id="F3GKB2"/>
<proteinExistence type="predicted"/>
<feature type="non-terminal residue" evidence="1">
    <location>
        <position position="44"/>
    </location>
</feature>
<comment type="caution">
    <text evidence="1">The sequence shown here is derived from an EMBL/GenBank/DDBJ whole genome shotgun (WGS) entry which is preliminary data.</text>
</comment>
<evidence type="ECO:0000313" key="1">
    <source>
        <dbReference type="EMBL" id="EGH47515.1"/>
    </source>
</evidence>
<reference evidence="1 2" key="1">
    <citation type="journal article" date="2011" name="PLoS Pathog.">
        <title>Dynamic evolution of pathogenicity revealed by sequencing and comparative genomics of 19 Pseudomonas syringae isolates.</title>
        <authorList>
            <person name="Baltrus D.A."/>
            <person name="Nishimura M.T."/>
            <person name="Romanchuk A."/>
            <person name="Chang J.H."/>
            <person name="Mukhtar M.S."/>
            <person name="Cherkis K."/>
            <person name="Roach J."/>
            <person name="Grant S.R."/>
            <person name="Jones C.D."/>
            <person name="Dangl J.L."/>
        </authorList>
    </citation>
    <scope>NUCLEOTIDE SEQUENCE [LARGE SCALE GENOMIC DNA]</scope>
    <source>
        <strain evidence="1 2">1704B</strain>
    </source>
</reference>
<keyword evidence="2" id="KW-1185">Reference proteome</keyword>
<accession>F3GKB2</accession>
<protein>
    <submittedName>
        <fullName evidence="1">PAS protein</fullName>
    </submittedName>
</protein>